<feature type="active site" description="Proton donor/acceptor" evidence="9">
    <location>
        <position position="245"/>
    </location>
</feature>
<comment type="similarity">
    <text evidence="2">Belongs to the YkuD family.</text>
</comment>
<dbReference type="EMBL" id="JBHTHU010000021">
    <property type="protein sequence ID" value="MFD0751888.1"/>
    <property type="molecule type" value="Genomic_DNA"/>
</dbReference>
<keyword evidence="8 9" id="KW-0961">Cell wall biogenesis/degradation</keyword>
<comment type="pathway">
    <text evidence="1 9">Cell wall biogenesis; peptidoglycan biosynthesis.</text>
</comment>
<keyword evidence="3" id="KW-0328">Glycosyltransferase</keyword>
<dbReference type="PANTHER" id="PTHR30582">
    <property type="entry name" value="L,D-TRANSPEPTIDASE"/>
    <property type="match status" value="1"/>
</dbReference>
<evidence type="ECO:0000256" key="8">
    <source>
        <dbReference type="ARBA" id="ARBA00023316"/>
    </source>
</evidence>
<comment type="caution">
    <text evidence="12">The sequence shown here is derived from an EMBL/GenBank/DDBJ whole genome shotgun (WGS) entry which is preliminary data.</text>
</comment>
<dbReference type="InterPro" id="IPR005490">
    <property type="entry name" value="LD_TPept_cat_dom"/>
</dbReference>
<proteinExistence type="inferred from homology"/>
<dbReference type="SUPFAM" id="SSF141523">
    <property type="entry name" value="L,D-transpeptidase catalytic domain-like"/>
    <property type="match status" value="1"/>
</dbReference>
<evidence type="ECO:0000256" key="7">
    <source>
        <dbReference type="ARBA" id="ARBA00022984"/>
    </source>
</evidence>
<evidence type="ECO:0000256" key="3">
    <source>
        <dbReference type="ARBA" id="ARBA00022676"/>
    </source>
</evidence>
<evidence type="ECO:0000256" key="10">
    <source>
        <dbReference type="SAM" id="MobiDB-lite"/>
    </source>
</evidence>
<evidence type="ECO:0000256" key="1">
    <source>
        <dbReference type="ARBA" id="ARBA00004752"/>
    </source>
</evidence>
<dbReference type="PANTHER" id="PTHR30582:SF24">
    <property type="entry name" value="L,D-TRANSPEPTIDASE ERFK_SRFK-RELATED"/>
    <property type="match status" value="1"/>
</dbReference>
<accession>A0ABW2Z1C6</accession>
<dbReference type="RefSeq" id="WP_377102197.1">
    <property type="nucleotide sequence ID" value="NZ_JBHTHU010000021.1"/>
</dbReference>
<keyword evidence="4" id="KW-0808">Transferase</keyword>
<keyword evidence="5" id="KW-0378">Hydrolase</keyword>
<gene>
    <name evidence="12" type="ORF">ACFQZS_17170</name>
</gene>
<evidence type="ECO:0000256" key="6">
    <source>
        <dbReference type="ARBA" id="ARBA00022960"/>
    </source>
</evidence>
<dbReference type="PROSITE" id="PS52029">
    <property type="entry name" value="LD_TPASE"/>
    <property type="match status" value="1"/>
</dbReference>
<feature type="domain" description="L,D-TPase catalytic" evidence="11">
    <location>
        <begin position="154"/>
        <end position="292"/>
    </location>
</feature>
<evidence type="ECO:0000256" key="4">
    <source>
        <dbReference type="ARBA" id="ARBA00022679"/>
    </source>
</evidence>
<protein>
    <submittedName>
        <fullName evidence="12">L,D-transpeptidase family protein</fullName>
    </submittedName>
</protein>
<feature type="active site" description="Nucleophile" evidence="9">
    <location>
        <position position="261"/>
    </location>
</feature>
<organism evidence="12 13">
    <name type="scientific">Mucilaginibacter calamicampi</name>
    <dbReference type="NCBI Taxonomy" id="1302352"/>
    <lineage>
        <taxon>Bacteria</taxon>
        <taxon>Pseudomonadati</taxon>
        <taxon>Bacteroidota</taxon>
        <taxon>Sphingobacteriia</taxon>
        <taxon>Sphingobacteriales</taxon>
        <taxon>Sphingobacteriaceae</taxon>
        <taxon>Mucilaginibacter</taxon>
    </lineage>
</organism>
<dbReference type="InterPro" id="IPR050979">
    <property type="entry name" value="LD-transpeptidase"/>
</dbReference>
<dbReference type="InterPro" id="IPR038063">
    <property type="entry name" value="Transpep_catalytic_dom"/>
</dbReference>
<evidence type="ECO:0000256" key="5">
    <source>
        <dbReference type="ARBA" id="ARBA00022801"/>
    </source>
</evidence>
<dbReference type="Gene3D" id="2.40.440.10">
    <property type="entry name" value="L,D-transpeptidase catalytic domain-like"/>
    <property type="match status" value="1"/>
</dbReference>
<keyword evidence="7 9" id="KW-0573">Peptidoglycan synthesis</keyword>
<evidence type="ECO:0000256" key="2">
    <source>
        <dbReference type="ARBA" id="ARBA00005992"/>
    </source>
</evidence>
<sequence length="431" mass="46723">MKKYIAILFLGTGLLAACNEPQEKKEVTEKQETKKDTVTVERQTPTQTALTLPILDALFFEKDFSASLKSQLNLTAAQIAKLKSAAHASVEDLTEDGSTNSGSLRTATQQYEERINEIIGADKAQQLLSLINSRYSQGLDGLAPTQPNFVPKDTRIVVNAPAFRMDVFQDGKLLKSYKVGIGYPEFPLPTGMRRADTIIFRPSWIPPDEPWVRGKFAPGRKVSGADEDNPLGVIKIPIGLPSLIHGGKPEEKIGNFASHGCVGLMNSQVKDFAPLLIRIGGAQESETEIAALIKQTKTKSIRLTNPVPVDLRYETIVAQGDSLHIYRDVYERGTNTPENAKAVLAVYGINYEQLNTQEKAGLDAALNEMNTDPKGNPIAENGEGGKDGVAASKIARSKQGKVTSKIKGDKERVVAIAALGGKGYPAPIMNK</sequence>
<evidence type="ECO:0000256" key="9">
    <source>
        <dbReference type="PROSITE-ProRule" id="PRU01373"/>
    </source>
</evidence>
<dbReference type="PROSITE" id="PS51257">
    <property type="entry name" value="PROKAR_LIPOPROTEIN"/>
    <property type="match status" value="1"/>
</dbReference>
<keyword evidence="13" id="KW-1185">Reference proteome</keyword>
<evidence type="ECO:0000313" key="13">
    <source>
        <dbReference type="Proteomes" id="UP001596958"/>
    </source>
</evidence>
<dbReference type="CDD" id="cd16913">
    <property type="entry name" value="YkuD_like"/>
    <property type="match status" value="1"/>
</dbReference>
<dbReference type="Proteomes" id="UP001596958">
    <property type="component" value="Unassembled WGS sequence"/>
</dbReference>
<reference evidence="13" key="1">
    <citation type="journal article" date="2019" name="Int. J. Syst. Evol. Microbiol.">
        <title>The Global Catalogue of Microorganisms (GCM) 10K type strain sequencing project: providing services to taxonomists for standard genome sequencing and annotation.</title>
        <authorList>
            <consortium name="The Broad Institute Genomics Platform"/>
            <consortium name="The Broad Institute Genome Sequencing Center for Infectious Disease"/>
            <person name="Wu L."/>
            <person name="Ma J."/>
        </authorList>
    </citation>
    <scope>NUCLEOTIDE SEQUENCE [LARGE SCALE GENOMIC DNA]</scope>
    <source>
        <strain evidence="13">CCUG 63418</strain>
    </source>
</reference>
<feature type="region of interest" description="Disordered" evidence="10">
    <location>
        <begin position="375"/>
        <end position="403"/>
    </location>
</feature>
<name>A0ABW2Z1C6_9SPHI</name>
<keyword evidence="6 9" id="KW-0133">Cell shape</keyword>
<evidence type="ECO:0000313" key="12">
    <source>
        <dbReference type="EMBL" id="MFD0751888.1"/>
    </source>
</evidence>
<dbReference type="Pfam" id="PF03734">
    <property type="entry name" value="YkuD"/>
    <property type="match status" value="1"/>
</dbReference>
<evidence type="ECO:0000259" key="11">
    <source>
        <dbReference type="PROSITE" id="PS52029"/>
    </source>
</evidence>